<evidence type="ECO:0000313" key="10">
    <source>
        <dbReference type="Proteomes" id="UP000515161"/>
    </source>
</evidence>
<keyword evidence="5" id="KW-1015">Disulfide bond</keyword>
<feature type="region of interest" description="Disordered" evidence="7">
    <location>
        <begin position="89"/>
        <end position="121"/>
    </location>
</feature>
<sequence>MTETNVQHSERVCLVSSQCELLGNCMDPGMAVLAGVEPGKKTDEGRLSWPVFLLTLAAVTSSLSALSLYQLVALRAEVEGLKSEVYRRREEGQEARHGSQTDNISRRNSHESMHQPGSPLLRRRRLVSGSETLVTQPCLQLLANNNRRTFSKEHDSEPHTGIPWQTGLKRGSALEEDGDTILVREEGFYFVYSQVYYIDSTFAMGHVVIRRKRNVVGDEPQYVILFRCIQNMNPVHAYNTCFTGGIVKLEVRDHLELLIPRSTANVSLSGESTFLGAVKLT</sequence>
<dbReference type="InterPro" id="IPR051748">
    <property type="entry name" value="TNF_Ligand_Superfamily"/>
</dbReference>
<accession>A0A6P8VD66</accession>
<dbReference type="AlphaFoldDB" id="A0A6P8VD66"/>
<dbReference type="InterPro" id="IPR006052">
    <property type="entry name" value="TNF_dom"/>
</dbReference>
<dbReference type="SUPFAM" id="SSF49842">
    <property type="entry name" value="TNF-like"/>
    <property type="match status" value="1"/>
</dbReference>
<dbReference type="GO" id="GO:0005125">
    <property type="term" value="F:cytokine activity"/>
    <property type="evidence" value="ECO:0007669"/>
    <property type="project" value="UniProtKB-KW"/>
</dbReference>
<dbReference type="GeneID" id="117556791"/>
<dbReference type="GO" id="GO:0030890">
    <property type="term" value="P:positive regulation of B cell proliferation"/>
    <property type="evidence" value="ECO:0007669"/>
    <property type="project" value="TreeGrafter"/>
</dbReference>
<dbReference type="InterPro" id="IPR008983">
    <property type="entry name" value="Tumour_necrosis_fac-like_dom"/>
</dbReference>
<evidence type="ECO:0000256" key="6">
    <source>
        <dbReference type="ARBA" id="ARBA00023180"/>
    </source>
</evidence>
<dbReference type="SMART" id="SM00207">
    <property type="entry name" value="TNF"/>
    <property type="match status" value="1"/>
</dbReference>
<evidence type="ECO:0000313" key="11">
    <source>
        <dbReference type="RefSeq" id="XP_034088204.1"/>
    </source>
</evidence>
<protein>
    <submittedName>
        <fullName evidence="11">Tumor necrosis factor ligand superfamily member 13B</fullName>
    </submittedName>
</protein>
<keyword evidence="8" id="KW-0812">Transmembrane</keyword>
<dbReference type="PANTHER" id="PTHR15151:SF24">
    <property type="entry name" value="A PROLIFERATION-INDUCING LIGAND-LIKE PROTEIN-RELATED"/>
    <property type="match status" value="1"/>
</dbReference>
<dbReference type="GO" id="GO:0016020">
    <property type="term" value="C:membrane"/>
    <property type="evidence" value="ECO:0007669"/>
    <property type="project" value="InterPro"/>
</dbReference>
<evidence type="ECO:0000256" key="3">
    <source>
        <dbReference type="ARBA" id="ARBA00022514"/>
    </source>
</evidence>
<keyword evidence="3" id="KW-0202">Cytokine</keyword>
<proteinExistence type="inferred from homology"/>
<dbReference type="OrthoDB" id="5947373at2759"/>
<dbReference type="CTD" id="10673"/>
<comment type="subcellular location">
    <subcellularLocation>
        <location evidence="1">Secreted</location>
    </subcellularLocation>
</comment>
<keyword evidence="8" id="KW-0472">Membrane</keyword>
<evidence type="ECO:0000256" key="2">
    <source>
        <dbReference type="ARBA" id="ARBA00008670"/>
    </source>
</evidence>
<dbReference type="GO" id="GO:0005164">
    <property type="term" value="F:tumor necrosis factor receptor binding"/>
    <property type="evidence" value="ECO:0007669"/>
    <property type="project" value="InterPro"/>
</dbReference>
<evidence type="ECO:0000256" key="4">
    <source>
        <dbReference type="ARBA" id="ARBA00022525"/>
    </source>
</evidence>
<keyword evidence="6" id="KW-0325">Glycoprotein</keyword>
<dbReference type="Pfam" id="PF00229">
    <property type="entry name" value="TNF"/>
    <property type="match status" value="1"/>
</dbReference>
<feature type="domain" description="THD" evidence="9">
    <location>
        <begin position="137"/>
        <end position="280"/>
    </location>
</feature>
<organism evidence="10 11">
    <name type="scientific">Gymnodraco acuticeps</name>
    <name type="common">Antarctic dragonfish</name>
    <dbReference type="NCBI Taxonomy" id="8218"/>
    <lineage>
        <taxon>Eukaryota</taxon>
        <taxon>Metazoa</taxon>
        <taxon>Chordata</taxon>
        <taxon>Craniata</taxon>
        <taxon>Vertebrata</taxon>
        <taxon>Euteleostomi</taxon>
        <taxon>Actinopterygii</taxon>
        <taxon>Neopterygii</taxon>
        <taxon>Teleostei</taxon>
        <taxon>Neoteleostei</taxon>
        <taxon>Acanthomorphata</taxon>
        <taxon>Eupercaria</taxon>
        <taxon>Perciformes</taxon>
        <taxon>Notothenioidei</taxon>
        <taxon>Bathydraconidae</taxon>
        <taxon>Gymnodraco</taxon>
    </lineage>
</organism>
<dbReference type="GO" id="GO:0005615">
    <property type="term" value="C:extracellular space"/>
    <property type="evidence" value="ECO:0007669"/>
    <property type="project" value="UniProtKB-KW"/>
</dbReference>
<dbReference type="RefSeq" id="XP_034088204.1">
    <property type="nucleotide sequence ID" value="XM_034232313.1"/>
</dbReference>
<dbReference type="GO" id="GO:0006955">
    <property type="term" value="P:immune response"/>
    <property type="evidence" value="ECO:0007669"/>
    <property type="project" value="InterPro"/>
</dbReference>
<dbReference type="PROSITE" id="PS50049">
    <property type="entry name" value="THD_2"/>
    <property type="match status" value="1"/>
</dbReference>
<evidence type="ECO:0000256" key="8">
    <source>
        <dbReference type="SAM" id="Phobius"/>
    </source>
</evidence>
<comment type="similarity">
    <text evidence="2">Belongs to the tumor necrosis factor family.</text>
</comment>
<evidence type="ECO:0000256" key="5">
    <source>
        <dbReference type="ARBA" id="ARBA00023157"/>
    </source>
</evidence>
<keyword evidence="4" id="KW-0964">Secreted</keyword>
<name>A0A6P8VD66_GYMAC</name>
<evidence type="ECO:0000259" key="9">
    <source>
        <dbReference type="PROSITE" id="PS50049"/>
    </source>
</evidence>
<keyword evidence="10" id="KW-1185">Reference proteome</keyword>
<feature type="compositionally biased region" description="Basic and acidic residues" evidence="7">
    <location>
        <begin position="89"/>
        <end position="113"/>
    </location>
</feature>
<dbReference type="Gene3D" id="2.60.120.40">
    <property type="match status" value="1"/>
</dbReference>
<gene>
    <name evidence="11" type="primary">tnfsf13b</name>
</gene>
<keyword evidence="8" id="KW-1133">Transmembrane helix</keyword>
<dbReference type="PANTHER" id="PTHR15151">
    <property type="entry name" value="PROTEIN EIGER"/>
    <property type="match status" value="1"/>
</dbReference>
<evidence type="ECO:0000256" key="7">
    <source>
        <dbReference type="SAM" id="MobiDB-lite"/>
    </source>
</evidence>
<dbReference type="InParanoid" id="A0A6P8VD66"/>
<feature type="transmembrane region" description="Helical" evidence="8">
    <location>
        <begin position="47"/>
        <end position="72"/>
    </location>
</feature>
<dbReference type="Proteomes" id="UP000515161">
    <property type="component" value="Unplaced"/>
</dbReference>
<reference evidence="11" key="1">
    <citation type="submission" date="2025-08" db="UniProtKB">
        <authorList>
            <consortium name="RefSeq"/>
        </authorList>
    </citation>
    <scope>IDENTIFICATION</scope>
</reference>
<dbReference type="KEGG" id="gacu:117556791"/>
<evidence type="ECO:0000256" key="1">
    <source>
        <dbReference type="ARBA" id="ARBA00004613"/>
    </source>
</evidence>